<feature type="binding site" evidence="6">
    <location>
        <position position="223"/>
    </location>
    <ligand>
        <name>FMN</name>
        <dbReference type="ChEBI" id="CHEBI:58210"/>
    </ligand>
</feature>
<dbReference type="GO" id="GO:0004497">
    <property type="term" value="F:monooxygenase activity"/>
    <property type="evidence" value="ECO:0007669"/>
    <property type="project" value="UniProtKB-KW"/>
</dbReference>
<organism evidence="8 9">
    <name type="scientific">Mycetocola reblochoni REB411</name>
    <dbReference type="NCBI Taxonomy" id="1255698"/>
    <lineage>
        <taxon>Bacteria</taxon>
        <taxon>Bacillati</taxon>
        <taxon>Actinomycetota</taxon>
        <taxon>Actinomycetes</taxon>
        <taxon>Micrococcales</taxon>
        <taxon>Microbacteriaceae</taxon>
        <taxon>Mycetocola</taxon>
    </lineage>
</organism>
<feature type="binding site" evidence="6">
    <location>
        <position position="152"/>
    </location>
    <ligand>
        <name>FMN</name>
        <dbReference type="ChEBI" id="CHEBI:58210"/>
    </ligand>
</feature>
<dbReference type="GO" id="GO:0016705">
    <property type="term" value="F:oxidoreductase activity, acting on paired donors, with incorporation or reduction of molecular oxygen"/>
    <property type="evidence" value="ECO:0007669"/>
    <property type="project" value="InterPro"/>
</dbReference>
<dbReference type="AlphaFoldDB" id="A0A1R4IWN6"/>
<protein>
    <submittedName>
        <fullName evidence="8">Nitrilotriacetate monooxygenase component A</fullName>
        <ecNumber evidence="8">1.14.13.-</ecNumber>
    </submittedName>
</protein>
<evidence type="ECO:0000259" key="7">
    <source>
        <dbReference type="Pfam" id="PF00296"/>
    </source>
</evidence>
<keyword evidence="4 8" id="KW-0503">Monooxygenase</keyword>
<comment type="similarity">
    <text evidence="5">Belongs to the NtaA/SnaA/DszA monooxygenase family.</text>
</comment>
<proteinExistence type="inferred from homology"/>
<dbReference type="PANTHER" id="PTHR30011">
    <property type="entry name" value="ALKANESULFONATE MONOOXYGENASE-RELATED"/>
    <property type="match status" value="1"/>
</dbReference>
<keyword evidence="2 6" id="KW-0288">FMN</keyword>
<dbReference type="InterPro" id="IPR011251">
    <property type="entry name" value="Luciferase-like_dom"/>
</dbReference>
<evidence type="ECO:0000256" key="3">
    <source>
        <dbReference type="ARBA" id="ARBA00023002"/>
    </source>
</evidence>
<keyword evidence="1 6" id="KW-0285">Flavoprotein</keyword>
<dbReference type="EC" id="1.14.13.-" evidence="8"/>
<dbReference type="CDD" id="cd01095">
    <property type="entry name" value="Nitrilotriacetate_monoxgenase"/>
    <property type="match status" value="1"/>
</dbReference>
<evidence type="ECO:0000256" key="5">
    <source>
        <dbReference type="ARBA" id="ARBA00033748"/>
    </source>
</evidence>
<keyword evidence="9" id="KW-1185">Reference proteome</keyword>
<feature type="binding site" evidence="6">
    <location>
        <position position="59"/>
    </location>
    <ligand>
        <name>FMN</name>
        <dbReference type="ChEBI" id="CHEBI:58210"/>
    </ligand>
</feature>
<gene>
    <name evidence="8" type="ORF">FM119_03790</name>
</gene>
<evidence type="ECO:0000313" key="9">
    <source>
        <dbReference type="Proteomes" id="UP000196778"/>
    </source>
</evidence>
<dbReference type="InterPro" id="IPR036661">
    <property type="entry name" value="Luciferase-like_sf"/>
</dbReference>
<evidence type="ECO:0000256" key="6">
    <source>
        <dbReference type="PIRSR" id="PIRSR000337-1"/>
    </source>
</evidence>
<reference evidence="9" key="1">
    <citation type="submission" date="2017-02" db="EMBL/GenBank/DDBJ databases">
        <authorList>
            <person name="Dridi B."/>
        </authorList>
    </citation>
    <scope>NUCLEOTIDE SEQUENCE [LARGE SCALE GENOMIC DNA]</scope>
    <source>
        <strain evidence="9">EB411</strain>
    </source>
</reference>
<dbReference type="PANTHER" id="PTHR30011:SF16">
    <property type="entry name" value="C2H2 FINGER DOMAIN TRANSCRIPTION FACTOR (EUROFUNG)-RELATED"/>
    <property type="match status" value="1"/>
</dbReference>
<evidence type="ECO:0000313" key="8">
    <source>
        <dbReference type="EMBL" id="SJN23743.1"/>
    </source>
</evidence>
<dbReference type="Pfam" id="PF00296">
    <property type="entry name" value="Bac_luciferase"/>
    <property type="match status" value="1"/>
</dbReference>
<dbReference type="PIRSF" id="PIRSF000337">
    <property type="entry name" value="NTA_MOA"/>
    <property type="match status" value="1"/>
</dbReference>
<dbReference type="InterPro" id="IPR051260">
    <property type="entry name" value="Diverse_substr_monoxygenases"/>
</dbReference>
<dbReference type="EMBL" id="FUKR01000022">
    <property type="protein sequence ID" value="SJN23743.1"/>
    <property type="molecule type" value="Genomic_DNA"/>
</dbReference>
<dbReference type="NCBIfam" id="TIGR03860">
    <property type="entry name" value="FMN_nitrolo"/>
    <property type="match status" value="1"/>
</dbReference>
<feature type="binding site" evidence="6">
    <location>
        <position position="148"/>
    </location>
    <ligand>
        <name>FMN</name>
        <dbReference type="ChEBI" id="CHEBI:58210"/>
    </ligand>
</feature>
<feature type="domain" description="Luciferase-like" evidence="7">
    <location>
        <begin position="31"/>
        <end position="387"/>
    </location>
</feature>
<dbReference type="InterPro" id="IPR016215">
    <property type="entry name" value="NTA_MOA"/>
</dbReference>
<name>A0A1R4IWN6_9MICO</name>
<sequence length="447" mass="49311">MTAPDRHIHLSLFHMPHGHLPSSWRLAEVAPHSTHVLETTLESARLAERGLFDAFFIADRGSAGPEGNWQYGPVGGFEPIGLAGAVAAQTRSLGVVVTASTTYTEPFTLARQLLSLDHLSGGRAGWNIVTSYSPDTLRNYGLTDHVSHDERYDRATESVRVVRELWRSWDGDAVAWDAEEGVWARPASVRAIDHEGEYFRVRGPVDLPRSPQDEPVRVQAGSSPRGIRFAAEHAEVIFTAQTTVELGRAFVDTVHRELARAGRRPSEVLITPGFSFVIGSTDAEAEAEYERLLDTVRLDQVLSGLREVITVDLREYPLDGPVPPLPDPETAQGHKSRLEVYKRIAETPGMTVRKLARRVAGQRGHHQVIGSPERIADSLEHWFASGAADGFNLLPYTQPGQLALFVDHVVPILQERGLYRHEYPGTTLRDSLGLPSVPAPSRSLTPR</sequence>
<dbReference type="RefSeq" id="WP_087136349.1">
    <property type="nucleotide sequence ID" value="NZ_FUKR01000022.1"/>
</dbReference>
<feature type="binding site" evidence="6">
    <location>
        <position position="222"/>
    </location>
    <ligand>
        <name>FMN</name>
        <dbReference type="ChEBI" id="CHEBI:58210"/>
    </ligand>
</feature>
<dbReference type="SUPFAM" id="SSF51679">
    <property type="entry name" value="Bacterial luciferase-like"/>
    <property type="match status" value="1"/>
</dbReference>
<evidence type="ECO:0000256" key="2">
    <source>
        <dbReference type="ARBA" id="ARBA00022643"/>
    </source>
</evidence>
<dbReference type="OrthoDB" id="3265338at2"/>
<dbReference type="Proteomes" id="UP000196778">
    <property type="component" value="Unassembled WGS sequence"/>
</dbReference>
<dbReference type="Gene3D" id="3.20.20.30">
    <property type="entry name" value="Luciferase-like domain"/>
    <property type="match status" value="1"/>
</dbReference>
<feature type="binding site" evidence="6">
    <location>
        <position position="98"/>
    </location>
    <ligand>
        <name>FMN</name>
        <dbReference type="ChEBI" id="CHEBI:58210"/>
    </ligand>
</feature>
<evidence type="ECO:0000256" key="4">
    <source>
        <dbReference type="ARBA" id="ARBA00023033"/>
    </source>
</evidence>
<keyword evidence="3 8" id="KW-0560">Oxidoreductase</keyword>
<accession>A0A1R4IWN6</accession>
<evidence type="ECO:0000256" key="1">
    <source>
        <dbReference type="ARBA" id="ARBA00022630"/>
    </source>
</evidence>